<dbReference type="Proteomes" id="UP000504618">
    <property type="component" value="Unplaced"/>
</dbReference>
<dbReference type="Pfam" id="PF00078">
    <property type="entry name" value="RVT_1"/>
    <property type="match status" value="1"/>
</dbReference>
<dbReference type="PROSITE" id="PS50878">
    <property type="entry name" value="RT_POL"/>
    <property type="match status" value="1"/>
</dbReference>
<sequence length="326" mass="37165">MERMINERLIWWAEREKKFSSSQSGFRRGKSFADNLAKIVSDIRASLCVGEYTLAAFLDVSSAYDCVDYRIMLDKLIALDCPTGIVKFIANWLYRRKVRFIVNSREFVDRLVFKGLPQDAVLSPALYSLFTQGLCSDLPEGVEAVEFADDIGLYVSGPNRELLVEFCKSGYLDKNLSIRIGDCDVCNSGEAKFLGIWLDNSLKFHRQVQEVRGKVSKANSIIRYLCKMSKGMEVNTALMLYKSLVRSMTDYGSFIYFPRDSAFQLKLERAQYLGIRTALGFRNSTPNDVIIAEAKVRGLKDWAEMLGRNFINKLIAYNQNDLCQKL</sequence>
<evidence type="ECO:0000313" key="2">
    <source>
        <dbReference type="Proteomes" id="UP000504618"/>
    </source>
</evidence>
<protein>
    <submittedName>
        <fullName evidence="3">Uncharacterized protein LOC112465908</fullName>
    </submittedName>
</protein>
<gene>
    <name evidence="3" type="primary">LOC112465908</name>
</gene>
<dbReference type="InterPro" id="IPR043502">
    <property type="entry name" value="DNA/RNA_pol_sf"/>
</dbReference>
<accession>A0A6J1R4E8</accession>
<dbReference type="PANTHER" id="PTHR33332">
    <property type="entry name" value="REVERSE TRANSCRIPTASE DOMAIN-CONTAINING PROTEIN"/>
    <property type="match status" value="1"/>
</dbReference>
<keyword evidence="2" id="KW-1185">Reference proteome</keyword>
<proteinExistence type="predicted"/>
<name>A0A6J1R4E8_9HYME</name>
<reference evidence="3" key="1">
    <citation type="submission" date="2025-08" db="UniProtKB">
        <authorList>
            <consortium name="RefSeq"/>
        </authorList>
    </citation>
    <scope>IDENTIFICATION</scope>
    <source>
        <tissue evidence="3">Whole body</tissue>
    </source>
</reference>
<dbReference type="GeneID" id="112465908"/>
<organism evidence="2 3">
    <name type="scientific">Temnothorax curvispinosus</name>
    <dbReference type="NCBI Taxonomy" id="300111"/>
    <lineage>
        <taxon>Eukaryota</taxon>
        <taxon>Metazoa</taxon>
        <taxon>Ecdysozoa</taxon>
        <taxon>Arthropoda</taxon>
        <taxon>Hexapoda</taxon>
        <taxon>Insecta</taxon>
        <taxon>Pterygota</taxon>
        <taxon>Neoptera</taxon>
        <taxon>Endopterygota</taxon>
        <taxon>Hymenoptera</taxon>
        <taxon>Apocrita</taxon>
        <taxon>Aculeata</taxon>
        <taxon>Formicoidea</taxon>
        <taxon>Formicidae</taxon>
        <taxon>Myrmicinae</taxon>
        <taxon>Temnothorax</taxon>
    </lineage>
</organism>
<feature type="domain" description="Reverse transcriptase" evidence="1">
    <location>
        <begin position="1"/>
        <end position="198"/>
    </location>
</feature>
<dbReference type="GO" id="GO:0071897">
    <property type="term" value="P:DNA biosynthetic process"/>
    <property type="evidence" value="ECO:0007669"/>
    <property type="project" value="UniProtKB-ARBA"/>
</dbReference>
<dbReference type="AlphaFoldDB" id="A0A6J1R4E8"/>
<evidence type="ECO:0000259" key="1">
    <source>
        <dbReference type="PROSITE" id="PS50878"/>
    </source>
</evidence>
<evidence type="ECO:0000313" key="3">
    <source>
        <dbReference type="RefSeq" id="XP_024889477.1"/>
    </source>
</evidence>
<dbReference type="InterPro" id="IPR000477">
    <property type="entry name" value="RT_dom"/>
</dbReference>
<dbReference type="RefSeq" id="XP_024889477.1">
    <property type="nucleotide sequence ID" value="XM_025033709.1"/>
</dbReference>
<dbReference type="SUPFAM" id="SSF56672">
    <property type="entry name" value="DNA/RNA polymerases"/>
    <property type="match status" value="1"/>
</dbReference>